<keyword evidence="3" id="KW-1185">Reference proteome</keyword>
<feature type="compositionally biased region" description="Basic and acidic residues" evidence="1">
    <location>
        <begin position="1"/>
        <end position="10"/>
    </location>
</feature>
<proteinExistence type="predicted"/>
<name>A0AAV0WQ30_9HEMI</name>
<gene>
    <name evidence="2" type="ORF">MEUPH1_LOCUS13563</name>
</gene>
<organism evidence="2 3">
    <name type="scientific">Macrosiphum euphorbiae</name>
    <name type="common">potato aphid</name>
    <dbReference type="NCBI Taxonomy" id="13131"/>
    <lineage>
        <taxon>Eukaryota</taxon>
        <taxon>Metazoa</taxon>
        <taxon>Ecdysozoa</taxon>
        <taxon>Arthropoda</taxon>
        <taxon>Hexapoda</taxon>
        <taxon>Insecta</taxon>
        <taxon>Pterygota</taxon>
        <taxon>Neoptera</taxon>
        <taxon>Paraneoptera</taxon>
        <taxon>Hemiptera</taxon>
        <taxon>Sternorrhyncha</taxon>
        <taxon>Aphidomorpha</taxon>
        <taxon>Aphidoidea</taxon>
        <taxon>Aphididae</taxon>
        <taxon>Macrosiphini</taxon>
        <taxon>Macrosiphum</taxon>
    </lineage>
</organism>
<sequence length="74" mass="8885">MKDLDIEIKTPRLSKHQINRSNHQSKSTEEYYRVSAFIPLLDNVLEDLKSRFKKNKNKNNNDINSTYPKTYYSY</sequence>
<dbReference type="EMBL" id="CARXXK010000002">
    <property type="protein sequence ID" value="CAI6358000.1"/>
    <property type="molecule type" value="Genomic_DNA"/>
</dbReference>
<reference evidence="2 3" key="1">
    <citation type="submission" date="2023-01" db="EMBL/GenBank/DDBJ databases">
        <authorList>
            <person name="Whitehead M."/>
        </authorList>
    </citation>
    <scope>NUCLEOTIDE SEQUENCE [LARGE SCALE GENOMIC DNA]</scope>
</reference>
<dbReference type="AlphaFoldDB" id="A0AAV0WQ30"/>
<comment type="caution">
    <text evidence="2">The sequence shown here is derived from an EMBL/GenBank/DDBJ whole genome shotgun (WGS) entry which is preliminary data.</text>
</comment>
<feature type="region of interest" description="Disordered" evidence="1">
    <location>
        <begin position="53"/>
        <end position="74"/>
    </location>
</feature>
<dbReference type="Proteomes" id="UP001160148">
    <property type="component" value="Unassembled WGS sequence"/>
</dbReference>
<evidence type="ECO:0000313" key="3">
    <source>
        <dbReference type="Proteomes" id="UP001160148"/>
    </source>
</evidence>
<evidence type="ECO:0000256" key="1">
    <source>
        <dbReference type="SAM" id="MobiDB-lite"/>
    </source>
</evidence>
<accession>A0AAV0WQ30</accession>
<evidence type="ECO:0000313" key="2">
    <source>
        <dbReference type="EMBL" id="CAI6358000.1"/>
    </source>
</evidence>
<protein>
    <submittedName>
        <fullName evidence="2">Uncharacterized protein</fullName>
    </submittedName>
</protein>
<feature type="compositionally biased region" description="Polar residues" evidence="1">
    <location>
        <begin position="62"/>
        <end position="74"/>
    </location>
</feature>
<feature type="region of interest" description="Disordered" evidence="1">
    <location>
        <begin position="1"/>
        <end position="28"/>
    </location>
</feature>